<evidence type="ECO:0000256" key="1">
    <source>
        <dbReference type="SAM" id="MobiDB-lite"/>
    </source>
</evidence>
<feature type="compositionally biased region" description="Basic residues" evidence="1">
    <location>
        <begin position="26"/>
        <end position="36"/>
    </location>
</feature>
<feature type="non-terminal residue" evidence="2">
    <location>
        <position position="275"/>
    </location>
</feature>
<dbReference type="EC" id="2.7.-.-" evidence="2"/>
<name>A0A6J4MG57_9ACTN</name>
<feature type="region of interest" description="Disordered" evidence="1">
    <location>
        <begin position="230"/>
        <end position="275"/>
    </location>
</feature>
<feature type="region of interest" description="Disordered" evidence="1">
    <location>
        <begin position="1"/>
        <end position="54"/>
    </location>
</feature>
<feature type="compositionally biased region" description="Basic residues" evidence="1">
    <location>
        <begin position="67"/>
        <end position="109"/>
    </location>
</feature>
<organism evidence="2">
    <name type="scientific">uncultured Nocardioidaceae bacterium</name>
    <dbReference type="NCBI Taxonomy" id="253824"/>
    <lineage>
        <taxon>Bacteria</taxon>
        <taxon>Bacillati</taxon>
        <taxon>Actinomycetota</taxon>
        <taxon>Actinomycetes</taxon>
        <taxon>Propionibacteriales</taxon>
        <taxon>Nocardioidaceae</taxon>
        <taxon>environmental samples</taxon>
    </lineage>
</organism>
<feature type="region of interest" description="Disordered" evidence="1">
    <location>
        <begin position="67"/>
        <end position="191"/>
    </location>
</feature>
<feature type="compositionally biased region" description="Basic residues" evidence="1">
    <location>
        <begin position="1"/>
        <end position="10"/>
    </location>
</feature>
<feature type="non-terminal residue" evidence="2">
    <location>
        <position position="1"/>
    </location>
</feature>
<sequence>REHRPCRGRPARCPARPVLAGAGGRGHPRRTRRPAFLRRGSPHPGSGASGRGTRLLWCRGPVLGERRHRAGFRSPHQRGGPRRGAGRRRVRRSRRGRCPARGGGRHPHSSRAGTRRPGVGQAGHGVWHRGGDGGLLRPAARGPHRHLASRAAARGPPGRLRELRRVGTTPQGAVAPAGTRGGPGAGARGAGVRGLGRGLRRGHPCGGAARDPARCVGEGRRLRGAAGARVHGARGVGRPVCSPALPERALHDRDRADGGLRRHRDRDNEKRRAEM</sequence>
<accession>A0A6J4MG57</accession>
<proteinExistence type="predicted"/>
<keyword evidence="2" id="KW-0808">Transferase</keyword>
<dbReference type="EMBL" id="CADCUJ010000087">
    <property type="protein sequence ID" value="CAA9358500.1"/>
    <property type="molecule type" value="Genomic_DNA"/>
</dbReference>
<feature type="compositionally biased region" description="Low complexity" evidence="1">
    <location>
        <begin position="149"/>
        <end position="158"/>
    </location>
</feature>
<dbReference type="GO" id="GO:0016301">
    <property type="term" value="F:kinase activity"/>
    <property type="evidence" value="ECO:0007669"/>
    <property type="project" value="UniProtKB-KW"/>
</dbReference>
<keyword evidence="2" id="KW-0418">Kinase</keyword>
<protein>
    <submittedName>
        <fullName evidence="2">ADP-heptose synthase / D-glycero-beta-D-manno-heptose 7-phosphate kinase</fullName>
        <ecNumber evidence="2">2.7.-.-</ecNumber>
    </submittedName>
</protein>
<evidence type="ECO:0000313" key="2">
    <source>
        <dbReference type="EMBL" id="CAA9358500.1"/>
    </source>
</evidence>
<dbReference type="AlphaFoldDB" id="A0A6J4MG57"/>
<reference evidence="2" key="1">
    <citation type="submission" date="2020-02" db="EMBL/GenBank/DDBJ databases">
        <authorList>
            <person name="Meier V. D."/>
        </authorList>
    </citation>
    <scope>NUCLEOTIDE SEQUENCE</scope>
    <source>
        <strain evidence="2">AVDCRST_MAG72</strain>
    </source>
</reference>
<gene>
    <name evidence="2" type="ORF">AVDCRST_MAG72-2010</name>
</gene>
<feature type="compositionally biased region" description="Basic and acidic residues" evidence="1">
    <location>
        <begin position="248"/>
        <end position="275"/>
    </location>
</feature>
<feature type="compositionally biased region" description="Gly residues" evidence="1">
    <location>
        <begin position="179"/>
        <end position="191"/>
    </location>
</feature>